<proteinExistence type="predicted"/>
<keyword evidence="7" id="KW-0249">Electron transport</keyword>
<keyword evidence="5" id="KW-0479">Metal-binding</keyword>
<dbReference type="InterPro" id="IPR036280">
    <property type="entry name" value="Multihaem_cyt_sf"/>
</dbReference>
<evidence type="ECO:0000256" key="6">
    <source>
        <dbReference type="ARBA" id="ARBA00022764"/>
    </source>
</evidence>
<keyword evidence="4" id="KW-0349">Heme</keyword>
<dbReference type="GeneID" id="94728825"/>
<evidence type="ECO:0000259" key="10">
    <source>
        <dbReference type="Pfam" id="PF14537"/>
    </source>
</evidence>
<evidence type="ECO:0000313" key="11">
    <source>
        <dbReference type="EMBL" id="MFB2652156.1"/>
    </source>
</evidence>
<evidence type="ECO:0000256" key="2">
    <source>
        <dbReference type="ARBA" id="ARBA00004418"/>
    </source>
</evidence>
<feature type="domain" description="Tetrahaem cytochrome" evidence="10">
    <location>
        <begin position="30"/>
        <end position="105"/>
    </location>
</feature>
<keyword evidence="9" id="KW-0732">Signal</keyword>
<comment type="caution">
    <text evidence="11">The sequence shown here is derived from an EMBL/GenBank/DDBJ whole genome shotgun (WGS) entry which is preliminary data.</text>
</comment>
<gene>
    <name evidence="11" type="ORF">ACE02L_05350</name>
</gene>
<dbReference type="EMBL" id="JBHFGJ010000002">
    <property type="protein sequence ID" value="MFB2652156.1"/>
    <property type="molecule type" value="Genomic_DNA"/>
</dbReference>
<dbReference type="InterPro" id="IPR012286">
    <property type="entry name" value="Tetrahaem_cytochrome"/>
</dbReference>
<feature type="chain" id="PRO_5047183854" evidence="9">
    <location>
        <begin position="22"/>
        <end position="113"/>
    </location>
</feature>
<dbReference type="RefSeq" id="WP_109285411.1">
    <property type="nucleotide sequence ID" value="NZ_JBHFGJ010000002.1"/>
</dbReference>
<evidence type="ECO:0000256" key="7">
    <source>
        <dbReference type="ARBA" id="ARBA00022982"/>
    </source>
</evidence>
<protein>
    <submittedName>
        <fullName evidence="11">Cytochrome c3 family protein</fullName>
    </submittedName>
</protein>
<dbReference type="Gene3D" id="1.10.1130.10">
    <property type="entry name" value="Flavocytochrome C3, Chain A"/>
    <property type="match status" value="1"/>
</dbReference>
<organism evidence="11 12">
    <name type="scientific">Shewanella seohaensis</name>
    <dbReference type="NCBI Taxonomy" id="755175"/>
    <lineage>
        <taxon>Bacteria</taxon>
        <taxon>Pseudomonadati</taxon>
        <taxon>Pseudomonadota</taxon>
        <taxon>Gammaproteobacteria</taxon>
        <taxon>Alteromonadales</taxon>
        <taxon>Shewanellaceae</taxon>
        <taxon>Shewanella</taxon>
    </lineage>
</organism>
<reference evidence="11 12" key="1">
    <citation type="submission" date="2024-09" db="EMBL/GenBank/DDBJ databases">
        <authorList>
            <person name="Zhang Y."/>
        </authorList>
    </citation>
    <scope>NUCLEOTIDE SEQUENCE [LARGE SCALE GENOMIC DNA]</scope>
    <source>
        <strain evidence="11 12">SH314</strain>
    </source>
</reference>
<evidence type="ECO:0000256" key="3">
    <source>
        <dbReference type="ARBA" id="ARBA00022448"/>
    </source>
</evidence>
<comment type="subcellular location">
    <subcellularLocation>
        <location evidence="2">Periplasm</location>
    </subcellularLocation>
</comment>
<keyword evidence="8" id="KW-0408">Iron</keyword>
<evidence type="ECO:0000256" key="9">
    <source>
        <dbReference type="SAM" id="SignalP"/>
    </source>
</evidence>
<evidence type="ECO:0000256" key="4">
    <source>
        <dbReference type="ARBA" id="ARBA00022617"/>
    </source>
</evidence>
<keyword evidence="12" id="KW-1185">Reference proteome</keyword>
<comment type="cofactor">
    <cofactor evidence="1">
        <name>heme c</name>
        <dbReference type="ChEBI" id="CHEBI:61717"/>
    </cofactor>
</comment>
<evidence type="ECO:0000313" key="12">
    <source>
        <dbReference type="Proteomes" id="UP001576726"/>
    </source>
</evidence>
<evidence type="ECO:0000256" key="5">
    <source>
        <dbReference type="ARBA" id="ARBA00022723"/>
    </source>
</evidence>
<feature type="signal peptide" evidence="9">
    <location>
        <begin position="1"/>
        <end position="21"/>
    </location>
</feature>
<name>A0ABV4VSX3_9GAMM</name>
<dbReference type="Proteomes" id="UP001576726">
    <property type="component" value="Unassembled WGS sequence"/>
</dbReference>
<evidence type="ECO:0000256" key="1">
    <source>
        <dbReference type="ARBA" id="ARBA00001926"/>
    </source>
</evidence>
<dbReference type="Pfam" id="PF14537">
    <property type="entry name" value="Cytochrom_c3_2"/>
    <property type="match status" value="1"/>
</dbReference>
<accession>A0ABV4VSX3</accession>
<sequence>MKNLTIILSLALSLFVGSTFAADQLLDQTHMAKGLKCTSCHQGETREAVPMLKCVQCHNTAKLAVKTENFKPTNPHNNRHFSTETDCAKCHHVHQKSENYCQGCHLKFDFVTP</sequence>
<keyword evidence="6" id="KW-0574">Periplasm</keyword>
<dbReference type="SUPFAM" id="SSF48695">
    <property type="entry name" value="Multiheme cytochromes"/>
    <property type="match status" value="1"/>
</dbReference>
<keyword evidence="3" id="KW-0813">Transport</keyword>
<evidence type="ECO:0000256" key="8">
    <source>
        <dbReference type="ARBA" id="ARBA00023004"/>
    </source>
</evidence>